<proteinExistence type="predicted"/>
<accession>A0A2S6GBR6</accession>
<gene>
    <name evidence="1" type="ORF">CLV40_1394</name>
</gene>
<evidence type="ECO:0000313" key="1">
    <source>
        <dbReference type="EMBL" id="PPK61707.1"/>
    </source>
</evidence>
<evidence type="ECO:0000313" key="2">
    <source>
        <dbReference type="Proteomes" id="UP000239203"/>
    </source>
</evidence>
<reference evidence="1 2" key="1">
    <citation type="submission" date="2018-02" db="EMBL/GenBank/DDBJ databases">
        <title>Genomic Encyclopedia of Archaeal and Bacterial Type Strains, Phase II (KMG-II): from individual species to whole genera.</title>
        <authorList>
            <person name="Goeker M."/>
        </authorList>
    </citation>
    <scope>NUCLEOTIDE SEQUENCE [LARGE SCALE GENOMIC DNA]</scope>
    <source>
        <strain evidence="1 2">YU 961-1</strain>
    </source>
</reference>
<dbReference type="Proteomes" id="UP000239203">
    <property type="component" value="Unassembled WGS sequence"/>
</dbReference>
<dbReference type="EMBL" id="PTIX01000039">
    <property type="protein sequence ID" value="PPK61707.1"/>
    <property type="molecule type" value="Genomic_DNA"/>
</dbReference>
<protein>
    <submittedName>
        <fullName evidence="1">Uncharacterized protein</fullName>
    </submittedName>
</protein>
<sequence length="51" mass="5428">MLWSWIGLGVVLLMVLAWGPTIVPKRRARGVVAGTITAAEHGIGGGNDHHR</sequence>
<dbReference type="AlphaFoldDB" id="A0A2S6GBR6"/>
<comment type="caution">
    <text evidence="1">The sequence shown here is derived from an EMBL/GenBank/DDBJ whole genome shotgun (WGS) entry which is preliminary data.</text>
</comment>
<name>A0A2S6GBR6_9PSEU</name>
<organism evidence="1 2">
    <name type="scientific">Actinokineospora auranticolor</name>
    <dbReference type="NCBI Taxonomy" id="155976"/>
    <lineage>
        <taxon>Bacteria</taxon>
        <taxon>Bacillati</taxon>
        <taxon>Actinomycetota</taxon>
        <taxon>Actinomycetes</taxon>
        <taxon>Pseudonocardiales</taxon>
        <taxon>Pseudonocardiaceae</taxon>
        <taxon>Actinokineospora</taxon>
    </lineage>
</organism>
<keyword evidence="2" id="KW-1185">Reference proteome</keyword>